<evidence type="ECO:0000259" key="2">
    <source>
        <dbReference type="PROSITE" id="PS50887"/>
    </source>
</evidence>
<name>A0A137ZHW2_9ACTN</name>
<feature type="transmembrane region" description="Helical" evidence="1">
    <location>
        <begin position="36"/>
        <end position="58"/>
    </location>
</feature>
<feature type="transmembrane region" description="Helical" evidence="1">
    <location>
        <begin position="93"/>
        <end position="110"/>
    </location>
</feature>
<feature type="transmembrane region" description="Helical" evidence="1">
    <location>
        <begin position="141"/>
        <end position="160"/>
    </location>
</feature>
<dbReference type="NCBIfam" id="TIGR00254">
    <property type="entry name" value="GGDEF"/>
    <property type="match status" value="1"/>
</dbReference>
<dbReference type="SMART" id="SM00267">
    <property type="entry name" value="GGDEF"/>
    <property type="match status" value="1"/>
</dbReference>
<dbReference type="InterPro" id="IPR043128">
    <property type="entry name" value="Rev_trsase/Diguanyl_cyclase"/>
</dbReference>
<dbReference type="Gene3D" id="3.30.70.270">
    <property type="match status" value="1"/>
</dbReference>
<dbReference type="PROSITE" id="PS50887">
    <property type="entry name" value="GGDEF"/>
    <property type="match status" value="1"/>
</dbReference>
<dbReference type="PANTHER" id="PTHR45138">
    <property type="entry name" value="REGULATORY COMPONENTS OF SENSORY TRANSDUCTION SYSTEM"/>
    <property type="match status" value="1"/>
</dbReference>
<keyword evidence="1" id="KW-0812">Transmembrane</keyword>
<organism evidence="3 4">
    <name type="scientific">Tsukamurella pseudospumae</name>
    <dbReference type="NCBI Taxonomy" id="239498"/>
    <lineage>
        <taxon>Bacteria</taxon>
        <taxon>Bacillati</taxon>
        <taxon>Actinomycetota</taxon>
        <taxon>Actinomycetes</taxon>
        <taxon>Mycobacteriales</taxon>
        <taxon>Tsukamurellaceae</taxon>
        <taxon>Tsukamurella</taxon>
    </lineage>
</organism>
<feature type="domain" description="GGDEF" evidence="2">
    <location>
        <begin position="231"/>
        <end position="366"/>
    </location>
</feature>
<keyword evidence="1" id="KW-1133">Transmembrane helix</keyword>
<dbReference type="InterPro" id="IPR000160">
    <property type="entry name" value="GGDEF_dom"/>
</dbReference>
<dbReference type="Pfam" id="PF00990">
    <property type="entry name" value="GGDEF"/>
    <property type="match status" value="1"/>
</dbReference>
<dbReference type="Proteomes" id="UP000070409">
    <property type="component" value="Unassembled WGS sequence"/>
</dbReference>
<protein>
    <recommendedName>
        <fullName evidence="2">GGDEF domain-containing protein</fullName>
    </recommendedName>
</protein>
<dbReference type="PANTHER" id="PTHR45138:SF9">
    <property type="entry name" value="DIGUANYLATE CYCLASE DGCM-RELATED"/>
    <property type="match status" value="1"/>
</dbReference>
<comment type="caution">
    <text evidence="3">The sequence shown here is derived from an EMBL/GenBank/DDBJ whole genome shotgun (WGS) entry which is preliminary data.</text>
</comment>
<sequence>MIRASIRNITVTWWEGRPDYDRRIEYFTTRGLRRGFLLVVSVCATVLGGTAVALLLSATERTPYSVTVQVAGAVVAFGWALRWQLPPTPALRTATVFVFTSNVMIVLVATTDADPMAGAFGLTTLALTATFAAFMLPPGVFVAQSTLAVASLAYFVPLLWGTHGAVLAVIKAIIVMTTVIGVPWAVQIGTAFLSQDATVSESDALCDALNRRGFLRRSSMRLSEQARNPDDHVGAFQLDLDGFKSVNDRLGHAQGDAVLIAVADIMHQRLAGLQYLVGRLGGDEFAALLVGLRPEDYRVAAEDIRRAIRLWSDETGAGVSTSIGVAVDGVSRVAHAGGIEALMRRADRAMYAAKRTGDTVVADTQSTQGIWPPRRVVPASGVGPSDGVDETVVAGEAGCV</sequence>
<dbReference type="SUPFAM" id="SSF55073">
    <property type="entry name" value="Nucleotide cyclase"/>
    <property type="match status" value="1"/>
</dbReference>
<keyword evidence="1" id="KW-0472">Membrane</keyword>
<evidence type="ECO:0000313" key="3">
    <source>
        <dbReference type="EMBL" id="KXO97781.1"/>
    </source>
</evidence>
<gene>
    <name evidence="3" type="ORF">AXK61_21425</name>
</gene>
<evidence type="ECO:0000256" key="1">
    <source>
        <dbReference type="SAM" id="Phobius"/>
    </source>
</evidence>
<keyword evidence="4" id="KW-1185">Reference proteome</keyword>
<reference evidence="3 4" key="1">
    <citation type="submission" date="2016-02" db="EMBL/GenBank/DDBJ databases">
        <authorList>
            <person name="Teng J.L."/>
            <person name="Tang Y."/>
            <person name="Huang Y."/>
            <person name="Guo F."/>
            <person name="Wei W."/>
            <person name="Chen J.H."/>
            <person name="Wong S.Y."/>
            <person name="Lau S.K."/>
            <person name="Woo P.C."/>
        </authorList>
    </citation>
    <scope>NUCLEOTIDE SEQUENCE [LARGE SCALE GENOMIC DNA]</scope>
    <source>
        <strain evidence="3 4">JCM 13375</strain>
    </source>
</reference>
<dbReference type="CDD" id="cd01949">
    <property type="entry name" value="GGDEF"/>
    <property type="match status" value="1"/>
</dbReference>
<feature type="transmembrane region" description="Helical" evidence="1">
    <location>
        <begin position="166"/>
        <end position="186"/>
    </location>
</feature>
<dbReference type="InterPro" id="IPR050469">
    <property type="entry name" value="Diguanylate_Cyclase"/>
</dbReference>
<feature type="transmembrane region" description="Helical" evidence="1">
    <location>
        <begin position="116"/>
        <end position="134"/>
    </location>
</feature>
<proteinExistence type="predicted"/>
<evidence type="ECO:0000313" key="4">
    <source>
        <dbReference type="Proteomes" id="UP000070409"/>
    </source>
</evidence>
<dbReference type="EMBL" id="LSRE01000016">
    <property type="protein sequence ID" value="KXO97781.1"/>
    <property type="molecule type" value="Genomic_DNA"/>
</dbReference>
<dbReference type="InterPro" id="IPR029787">
    <property type="entry name" value="Nucleotide_cyclase"/>
</dbReference>
<accession>A0A137ZHW2</accession>